<dbReference type="SUPFAM" id="SSF52540">
    <property type="entry name" value="P-loop containing nucleoside triphosphate hydrolases"/>
    <property type="match status" value="1"/>
</dbReference>
<dbReference type="InterPro" id="IPR033828">
    <property type="entry name" value="GATase1_CTP_Synthase"/>
</dbReference>
<evidence type="ECO:0000256" key="4">
    <source>
        <dbReference type="ARBA" id="ARBA00022723"/>
    </source>
</evidence>
<dbReference type="SUPFAM" id="SSF52317">
    <property type="entry name" value="Class I glutamine amidotransferase-like"/>
    <property type="match status" value="1"/>
</dbReference>
<comment type="subunit">
    <text evidence="11">Homotetramer.</text>
</comment>
<comment type="pathway">
    <text evidence="1 11">Pyrimidine metabolism; CTP biosynthesis via de novo pathway; CTP from UDP: step 2/2.</text>
</comment>
<evidence type="ECO:0000256" key="11">
    <source>
        <dbReference type="HAMAP-Rule" id="MF_01227"/>
    </source>
</evidence>
<dbReference type="GO" id="GO:0004359">
    <property type="term" value="F:glutaminase activity"/>
    <property type="evidence" value="ECO:0007669"/>
    <property type="project" value="RHEA"/>
</dbReference>
<feature type="binding site" evidence="11">
    <location>
        <position position="224"/>
    </location>
    <ligand>
        <name>UTP</name>
        <dbReference type="ChEBI" id="CHEBI:46398"/>
    </ligand>
</feature>
<dbReference type="GO" id="GO:0019856">
    <property type="term" value="P:pyrimidine nucleobase biosynthetic process"/>
    <property type="evidence" value="ECO:0007669"/>
    <property type="project" value="TreeGrafter"/>
</dbReference>
<reference evidence="15" key="1">
    <citation type="submission" date="2017-04" db="EMBL/GenBank/DDBJ databases">
        <authorList>
            <person name="Varghese N."/>
            <person name="Submissions S."/>
        </authorList>
    </citation>
    <scope>NUCLEOTIDE SEQUENCE [LARGE SCALE GENOMIC DNA]</scope>
    <source>
        <strain evidence="15">DSM 12126</strain>
    </source>
</reference>
<feature type="domain" description="CTP synthase N-terminal" evidence="13">
    <location>
        <begin position="3"/>
        <end position="267"/>
    </location>
</feature>
<feature type="binding site" evidence="11">
    <location>
        <position position="406"/>
    </location>
    <ligand>
        <name>L-glutamine</name>
        <dbReference type="ChEBI" id="CHEBI:58359"/>
    </ligand>
</feature>
<dbReference type="InterPro" id="IPR017456">
    <property type="entry name" value="CTP_synthase_N"/>
</dbReference>
<feature type="binding site" evidence="11">
    <location>
        <position position="71"/>
    </location>
    <ligand>
        <name>ATP</name>
        <dbReference type="ChEBI" id="CHEBI:30616"/>
    </ligand>
</feature>
<evidence type="ECO:0000259" key="13">
    <source>
        <dbReference type="Pfam" id="PF06418"/>
    </source>
</evidence>
<feature type="binding site" evidence="11">
    <location>
        <begin position="14"/>
        <end position="19"/>
    </location>
    <ligand>
        <name>ATP</name>
        <dbReference type="ChEBI" id="CHEBI:30616"/>
    </ligand>
</feature>
<feature type="binding site" evidence="11">
    <location>
        <position position="355"/>
    </location>
    <ligand>
        <name>L-glutamine</name>
        <dbReference type="ChEBI" id="CHEBI:58359"/>
    </ligand>
</feature>
<dbReference type="CDD" id="cd03113">
    <property type="entry name" value="CTPS_N"/>
    <property type="match status" value="1"/>
</dbReference>
<evidence type="ECO:0000256" key="8">
    <source>
        <dbReference type="ARBA" id="ARBA00022962"/>
    </source>
</evidence>
<dbReference type="Pfam" id="PF00117">
    <property type="entry name" value="GATase"/>
    <property type="match status" value="1"/>
</dbReference>
<keyword evidence="9 11" id="KW-0665">Pyrimidine biosynthesis</keyword>
<evidence type="ECO:0000259" key="12">
    <source>
        <dbReference type="Pfam" id="PF00117"/>
    </source>
</evidence>
<dbReference type="InterPro" id="IPR004468">
    <property type="entry name" value="CTP_synthase"/>
</dbReference>
<evidence type="ECO:0000256" key="10">
    <source>
        <dbReference type="ARBA" id="ARBA00047781"/>
    </source>
</evidence>
<feature type="active site" description="Nucleophile; for glutamine hydrolysis" evidence="11">
    <location>
        <position position="382"/>
    </location>
</feature>
<evidence type="ECO:0000256" key="5">
    <source>
        <dbReference type="ARBA" id="ARBA00022741"/>
    </source>
</evidence>
<comment type="similarity">
    <text evidence="2 11">Belongs to the CTP synthase family.</text>
</comment>
<organism evidence="14 15">
    <name type="scientific">Pedobacter africanus</name>
    <dbReference type="NCBI Taxonomy" id="151894"/>
    <lineage>
        <taxon>Bacteria</taxon>
        <taxon>Pseudomonadati</taxon>
        <taxon>Bacteroidota</taxon>
        <taxon>Sphingobacteriia</taxon>
        <taxon>Sphingobacteriales</taxon>
        <taxon>Sphingobacteriaceae</taxon>
        <taxon>Pedobacter</taxon>
    </lineage>
</organism>
<evidence type="ECO:0000256" key="9">
    <source>
        <dbReference type="ARBA" id="ARBA00022975"/>
    </source>
</evidence>
<feature type="binding site" evidence="11">
    <location>
        <begin position="188"/>
        <end position="193"/>
    </location>
    <ligand>
        <name>UTP</name>
        <dbReference type="ChEBI" id="CHEBI:46398"/>
    </ligand>
</feature>
<dbReference type="PROSITE" id="PS51273">
    <property type="entry name" value="GATASE_TYPE_1"/>
    <property type="match status" value="1"/>
</dbReference>
<comment type="catalytic activity">
    <reaction evidence="10 11">
        <text>UTP + L-glutamine + ATP + H2O = CTP + L-glutamate + ADP + phosphate + 2 H(+)</text>
        <dbReference type="Rhea" id="RHEA:26426"/>
        <dbReference type="ChEBI" id="CHEBI:15377"/>
        <dbReference type="ChEBI" id="CHEBI:15378"/>
        <dbReference type="ChEBI" id="CHEBI:29985"/>
        <dbReference type="ChEBI" id="CHEBI:30616"/>
        <dbReference type="ChEBI" id="CHEBI:37563"/>
        <dbReference type="ChEBI" id="CHEBI:43474"/>
        <dbReference type="ChEBI" id="CHEBI:46398"/>
        <dbReference type="ChEBI" id="CHEBI:58359"/>
        <dbReference type="ChEBI" id="CHEBI:456216"/>
        <dbReference type="EC" id="6.3.4.2"/>
    </reaction>
</comment>
<feature type="binding site" evidence="11">
    <location>
        <position position="13"/>
    </location>
    <ligand>
        <name>UTP</name>
        <dbReference type="ChEBI" id="CHEBI:46398"/>
    </ligand>
</feature>
<dbReference type="RefSeq" id="WP_084239728.1">
    <property type="nucleotide sequence ID" value="NZ_FWXT01000002.1"/>
</dbReference>
<dbReference type="Proteomes" id="UP000192756">
    <property type="component" value="Unassembled WGS sequence"/>
</dbReference>
<dbReference type="AlphaFoldDB" id="A0A1W2CHP4"/>
<feature type="binding site" evidence="11">
    <location>
        <position position="13"/>
    </location>
    <ligand>
        <name>CTP</name>
        <dbReference type="ChEBI" id="CHEBI:37563"/>
        <note>allosteric inhibitor</note>
    </ligand>
</feature>
<feature type="binding site" evidence="11">
    <location>
        <begin position="188"/>
        <end position="193"/>
    </location>
    <ligand>
        <name>CTP</name>
        <dbReference type="ChEBI" id="CHEBI:37563"/>
        <note>allosteric inhibitor</note>
    </ligand>
</feature>
<keyword evidence="15" id="KW-1185">Reference proteome</keyword>
<evidence type="ECO:0000313" key="15">
    <source>
        <dbReference type="Proteomes" id="UP000192756"/>
    </source>
</evidence>
<feature type="binding site" evidence="11">
    <location>
        <position position="141"/>
    </location>
    <ligand>
        <name>Mg(2+)</name>
        <dbReference type="ChEBI" id="CHEBI:18420"/>
    </ligand>
</feature>
<sequence length="538" mass="59979">MTKYIFVTGGVTSSLGKGIISASLAKLLQARGYSVTIQKFDPYINIDPGTLNPYEHGECYVTEDGAETDLDLGHYERFLNVPTSQANNITTGRIYQNVINKERQGEYLGKTVQVVPHITDEIKSNMRKLGETGQYDIVITELGGTVGDIESLPFIEAVRQFKWEEGAHNAIVIHLTLIPYLAAAGELKTKPTQHSVKALLEYGIQPDILVCRSERSISLDIRKKIALFCNVNVNAVIESQDASTIYDVPLLMMKEQLDKTVLSKLKLAQRNEPDMERWKEFLGRLKNPTSEVKIGLVGKYVELPDAYKSIIESFIHAGSRNECKVKVEYIHSESIYPDNAKERLAHLDGVLVAPGFGSRGIEGKIDTIQYVRENNVPFFGICLGMQCAVIEFGRNVLGLKGANTTEIDEEAVHPVINMMEDQKNITAKGGTMRLGSYPCDLKKGTKAYSAYGKTHITERHRHRYEFNSAYLSQYEEAGMIASGVNPQSNLVEIVELKNHPFFVGGQFHPELKSTVANPHPLFVKFVAAAMEFAKKKTK</sequence>
<dbReference type="GO" id="GO:0042802">
    <property type="term" value="F:identical protein binding"/>
    <property type="evidence" value="ECO:0007669"/>
    <property type="project" value="TreeGrafter"/>
</dbReference>
<dbReference type="STRING" id="151894.SAMN04488524_2889"/>
<evidence type="ECO:0000256" key="7">
    <source>
        <dbReference type="ARBA" id="ARBA00022842"/>
    </source>
</evidence>
<evidence type="ECO:0000256" key="6">
    <source>
        <dbReference type="ARBA" id="ARBA00022840"/>
    </source>
</evidence>
<feature type="binding site" evidence="11">
    <location>
        <position position="224"/>
    </location>
    <ligand>
        <name>CTP</name>
        <dbReference type="ChEBI" id="CHEBI:37563"/>
        <note>allosteric inhibitor</note>
    </ligand>
</feature>
<dbReference type="EMBL" id="FWXT01000002">
    <property type="protein sequence ID" value="SMC84586.1"/>
    <property type="molecule type" value="Genomic_DNA"/>
</dbReference>
<comment type="catalytic activity">
    <reaction evidence="11">
        <text>L-glutamine + H2O = L-glutamate + NH4(+)</text>
        <dbReference type="Rhea" id="RHEA:15889"/>
        <dbReference type="ChEBI" id="CHEBI:15377"/>
        <dbReference type="ChEBI" id="CHEBI:28938"/>
        <dbReference type="ChEBI" id="CHEBI:29985"/>
        <dbReference type="ChEBI" id="CHEBI:58359"/>
    </reaction>
</comment>
<dbReference type="UniPathway" id="UPA00159">
    <property type="reaction ID" value="UER00277"/>
</dbReference>
<keyword evidence="4 11" id="KW-0479">Metal-binding</keyword>
<comment type="catalytic activity">
    <reaction evidence="11">
        <text>UTP + NH4(+) + ATP = CTP + ADP + phosphate + 2 H(+)</text>
        <dbReference type="Rhea" id="RHEA:16597"/>
        <dbReference type="ChEBI" id="CHEBI:15378"/>
        <dbReference type="ChEBI" id="CHEBI:28938"/>
        <dbReference type="ChEBI" id="CHEBI:30616"/>
        <dbReference type="ChEBI" id="CHEBI:37563"/>
        <dbReference type="ChEBI" id="CHEBI:43474"/>
        <dbReference type="ChEBI" id="CHEBI:46398"/>
        <dbReference type="ChEBI" id="CHEBI:456216"/>
    </reaction>
</comment>
<keyword evidence="7 11" id="KW-0460">Magnesium</keyword>
<feature type="active site" evidence="11">
    <location>
        <position position="510"/>
    </location>
</feature>
<gene>
    <name evidence="11" type="primary">pyrG</name>
    <name evidence="14" type="ORF">SAMN04488524_2889</name>
</gene>
<comment type="activity regulation">
    <text evidence="11">Allosterically activated by GTP, when glutamine is the substrate; GTP has no effect on the reaction when ammonia is the substrate. The allosteric effector GTP functions by stabilizing the protein conformation that binds the tetrahedral intermediate(s) formed during glutamine hydrolysis. Inhibited by the product CTP, via allosteric rather than competitive inhibition.</text>
</comment>
<feature type="binding site" evidence="11">
    <location>
        <position position="463"/>
    </location>
    <ligand>
        <name>L-glutamine</name>
        <dbReference type="ChEBI" id="CHEBI:58359"/>
    </ligand>
</feature>
<dbReference type="PANTHER" id="PTHR11550">
    <property type="entry name" value="CTP SYNTHASE"/>
    <property type="match status" value="1"/>
</dbReference>
<feature type="binding site" evidence="11">
    <location>
        <begin position="383"/>
        <end position="386"/>
    </location>
    <ligand>
        <name>L-glutamine</name>
        <dbReference type="ChEBI" id="CHEBI:58359"/>
    </ligand>
</feature>
<keyword evidence="8 11" id="KW-0315">Glutamine amidotransferase</keyword>
<evidence type="ECO:0000256" key="2">
    <source>
        <dbReference type="ARBA" id="ARBA00007533"/>
    </source>
</evidence>
<dbReference type="Pfam" id="PF06418">
    <property type="entry name" value="CTP_synth_N"/>
    <property type="match status" value="1"/>
</dbReference>
<dbReference type="HAMAP" id="MF_01227">
    <property type="entry name" value="PyrG"/>
    <property type="match status" value="1"/>
</dbReference>
<feature type="domain" description="Glutamine amidotransferase" evidence="12">
    <location>
        <begin position="303"/>
        <end position="527"/>
    </location>
</feature>
<feature type="binding site" evidence="11">
    <location>
        <position position="71"/>
    </location>
    <ligand>
        <name>Mg(2+)</name>
        <dbReference type="ChEBI" id="CHEBI:18420"/>
    </ligand>
</feature>
<keyword evidence="3 11" id="KW-0436">Ligase</keyword>
<dbReference type="Gene3D" id="3.40.50.880">
    <property type="match status" value="1"/>
</dbReference>
<dbReference type="InterPro" id="IPR029062">
    <property type="entry name" value="Class_I_gatase-like"/>
</dbReference>
<dbReference type="NCBIfam" id="NF003792">
    <property type="entry name" value="PRK05380.1"/>
    <property type="match status" value="1"/>
</dbReference>
<protein>
    <recommendedName>
        <fullName evidence="11">CTP synthase</fullName>
        <ecNumber evidence="11">6.3.4.2</ecNumber>
    </recommendedName>
    <alternativeName>
        <fullName evidence="11">Cytidine 5'-triphosphate synthase</fullName>
    </alternativeName>
    <alternativeName>
        <fullName evidence="11">Cytidine triphosphate synthetase</fullName>
        <shortName evidence="11">CTP synthetase</shortName>
        <shortName evidence="11">CTPS</shortName>
    </alternativeName>
    <alternativeName>
        <fullName evidence="11">UTP--ammonia ligase</fullName>
    </alternativeName>
</protein>
<feature type="binding site" evidence="11">
    <location>
        <begin position="148"/>
        <end position="150"/>
    </location>
    <ligand>
        <name>CTP</name>
        <dbReference type="ChEBI" id="CHEBI:37563"/>
        <note>allosteric inhibitor</note>
    </ligand>
</feature>
<dbReference type="OrthoDB" id="9801107at2"/>
<dbReference type="PANTHER" id="PTHR11550:SF0">
    <property type="entry name" value="CTP SYNTHASE-RELATED"/>
    <property type="match status" value="1"/>
</dbReference>
<dbReference type="Gene3D" id="3.40.50.300">
    <property type="entry name" value="P-loop containing nucleotide triphosphate hydrolases"/>
    <property type="match status" value="1"/>
</dbReference>
<dbReference type="FunFam" id="3.40.50.300:FF:000009">
    <property type="entry name" value="CTP synthase"/>
    <property type="match status" value="1"/>
</dbReference>
<dbReference type="NCBIfam" id="TIGR00337">
    <property type="entry name" value="PyrG"/>
    <property type="match status" value="1"/>
</dbReference>
<dbReference type="EC" id="6.3.4.2" evidence="11"/>
<keyword evidence="6 11" id="KW-0067">ATP-binding</keyword>
<dbReference type="InterPro" id="IPR027417">
    <property type="entry name" value="P-loop_NTPase"/>
</dbReference>
<dbReference type="FunFam" id="3.40.50.880:FF:000002">
    <property type="entry name" value="CTP synthase"/>
    <property type="match status" value="1"/>
</dbReference>
<proteinExistence type="inferred from homology"/>
<dbReference type="GO" id="GO:0003883">
    <property type="term" value="F:CTP synthase activity"/>
    <property type="evidence" value="ECO:0007669"/>
    <property type="project" value="UniProtKB-UniRule"/>
</dbReference>
<feature type="region of interest" description="Amidoligase domain" evidence="11">
    <location>
        <begin position="1"/>
        <end position="267"/>
    </location>
</feature>
<comment type="function">
    <text evidence="11">Catalyzes the ATP-dependent amination of UTP to CTP with either L-glutamine or ammonia as the source of nitrogen. Regulates intracellular CTP levels through interactions with the four ribonucleotide triphosphates.</text>
</comment>
<dbReference type="CDD" id="cd01746">
    <property type="entry name" value="GATase1_CTP_Synthase"/>
    <property type="match status" value="1"/>
</dbReference>
<comment type="caution">
    <text evidence="11">Lacks conserved residue(s) required for the propagation of feature annotation.</text>
</comment>
<feature type="active site" evidence="11">
    <location>
        <position position="508"/>
    </location>
</feature>
<name>A0A1W2CHP4_9SPHI</name>
<dbReference type="GO" id="GO:0005524">
    <property type="term" value="F:ATP binding"/>
    <property type="evidence" value="ECO:0007669"/>
    <property type="project" value="UniProtKB-KW"/>
</dbReference>
<evidence type="ECO:0000256" key="3">
    <source>
        <dbReference type="ARBA" id="ARBA00022598"/>
    </source>
</evidence>
<dbReference type="InterPro" id="IPR017926">
    <property type="entry name" value="GATASE"/>
</dbReference>
<evidence type="ECO:0000313" key="14">
    <source>
        <dbReference type="EMBL" id="SMC84586.1"/>
    </source>
</evidence>
<dbReference type="GO" id="GO:0046872">
    <property type="term" value="F:metal ion binding"/>
    <property type="evidence" value="ECO:0007669"/>
    <property type="project" value="UniProtKB-KW"/>
</dbReference>
<feature type="binding site" evidence="11">
    <location>
        <position position="242"/>
    </location>
    <ligand>
        <name>ATP</name>
        <dbReference type="ChEBI" id="CHEBI:30616"/>
    </ligand>
</feature>
<evidence type="ECO:0000256" key="1">
    <source>
        <dbReference type="ARBA" id="ARBA00005171"/>
    </source>
</evidence>
<dbReference type="GO" id="GO:0097268">
    <property type="term" value="C:cytoophidium"/>
    <property type="evidence" value="ECO:0007669"/>
    <property type="project" value="UniProtKB-ARBA"/>
</dbReference>
<feature type="binding site" evidence="11">
    <location>
        <position position="54"/>
    </location>
    <ligand>
        <name>L-glutamine</name>
        <dbReference type="ChEBI" id="CHEBI:58359"/>
    </ligand>
</feature>
<dbReference type="GO" id="GO:0044210">
    <property type="term" value="P:'de novo' CTP biosynthetic process"/>
    <property type="evidence" value="ECO:0007669"/>
    <property type="project" value="UniProtKB-UniRule"/>
</dbReference>
<comment type="miscellaneous">
    <text evidence="11">CTPSs have evolved a hybrid strategy for distinguishing between UTP and CTP. The overlapping regions of the product feedback inhibitory and substrate sites recognize a common feature in both compounds, the triphosphate moiety. To differentiate isosteric substrate and product pyrimidine rings, an additional pocket far from the expected kinase/ligase catalytic site, specifically recognizes the cytosine and ribose portions of the product inhibitor.</text>
</comment>
<accession>A0A1W2CHP4</accession>
<keyword evidence="5 11" id="KW-0547">Nucleotide-binding</keyword>
<dbReference type="GO" id="GO:0005829">
    <property type="term" value="C:cytosol"/>
    <property type="evidence" value="ECO:0007669"/>
    <property type="project" value="TreeGrafter"/>
</dbReference>